<organism evidence="7">
    <name type="scientific">Chaetoceros debilis</name>
    <dbReference type="NCBI Taxonomy" id="122233"/>
    <lineage>
        <taxon>Eukaryota</taxon>
        <taxon>Sar</taxon>
        <taxon>Stramenopiles</taxon>
        <taxon>Ochrophyta</taxon>
        <taxon>Bacillariophyta</taxon>
        <taxon>Coscinodiscophyceae</taxon>
        <taxon>Chaetocerotophycidae</taxon>
        <taxon>Chaetocerotales</taxon>
        <taxon>Chaetocerotaceae</taxon>
        <taxon>Chaetoceros</taxon>
    </lineage>
</organism>
<evidence type="ECO:0000256" key="4">
    <source>
        <dbReference type="ARBA" id="ARBA00023136"/>
    </source>
</evidence>
<feature type="compositionally biased region" description="Polar residues" evidence="5">
    <location>
        <begin position="447"/>
        <end position="460"/>
    </location>
</feature>
<dbReference type="GO" id="GO:0005886">
    <property type="term" value="C:plasma membrane"/>
    <property type="evidence" value="ECO:0007669"/>
    <property type="project" value="TreeGrafter"/>
</dbReference>
<evidence type="ECO:0000256" key="1">
    <source>
        <dbReference type="ARBA" id="ARBA00004141"/>
    </source>
</evidence>
<gene>
    <name evidence="7" type="ORF">CDEB00056_LOCUS7073</name>
</gene>
<feature type="compositionally biased region" description="Basic and acidic residues" evidence="5">
    <location>
        <begin position="572"/>
        <end position="581"/>
    </location>
</feature>
<dbReference type="PANTHER" id="PTHR23112:SF0">
    <property type="entry name" value="TRANSMEMBRANE PROTEIN 116"/>
    <property type="match status" value="1"/>
</dbReference>
<dbReference type="AlphaFoldDB" id="A0A7S3Q0V1"/>
<accession>A0A7S3Q0V1</accession>
<sequence length="581" mass="65981">MESMITQFELPSWSELIILSSNIDDIIYKAQNQTAEMLESSPSDIPPPTAEETHEFWRMILSAWREGHGKNLIVTRGAMAVISFTSSVIFIWMILRSSDGLKTTQHRLLIGLCIADVIYSSTQILFGHSGPKELDYVAWNAHGNLNYCLVNGSLRQFGLFLGTWYNASLCLFYLAVVKYKKSDDFVTKKIEPYLHGVPFIIALGHVVLRLSTEGLNPSVGGSCSEFVYNPPHCFGAEDGYRLEGFFDTPCGRGRSSKRLNEAIYFIIVFSPAIIMIASLALIYKSVREQEKKIAQYGIGSLRFRSTVYLPLPDEVSHTKKSFLSSLIVRPFKKRNQEQTTKKKMQFKSRTIMNKAVAYSCSWLMTWIFWIFYLVHNLIRESSRIPLTILYLFCIFMPLQGVYNLAIYMHPRIISAKRSKREQLTWWQAFVKAFRSHDKRSRKRGAMPSSQRNTASAKGNKSSAGFYSFVEKSSTIKAKASLSRYHESPSENVRDVKKSLMDSLDEEEGEAPFLVPNVSSSPQSLSSLTSQHDSSIPDRDDDTLTKIRKGMINTIGKEHEGKKDQLFDDDNNAEERSITTPV</sequence>
<evidence type="ECO:0000256" key="6">
    <source>
        <dbReference type="SAM" id="Phobius"/>
    </source>
</evidence>
<feature type="transmembrane region" description="Helical" evidence="6">
    <location>
        <begin position="262"/>
        <end position="283"/>
    </location>
</feature>
<comment type="subcellular location">
    <subcellularLocation>
        <location evidence="1">Membrane</location>
        <topology evidence="1">Multi-pass membrane protein</topology>
    </subcellularLocation>
</comment>
<dbReference type="PANTHER" id="PTHR23112">
    <property type="entry name" value="G PROTEIN-COUPLED RECEPTOR 157-RELATED"/>
    <property type="match status" value="1"/>
</dbReference>
<name>A0A7S3Q0V1_9STRA</name>
<feature type="transmembrane region" description="Helical" evidence="6">
    <location>
        <begin position="190"/>
        <end position="208"/>
    </location>
</feature>
<feature type="region of interest" description="Disordered" evidence="5">
    <location>
        <begin position="437"/>
        <end position="460"/>
    </location>
</feature>
<protein>
    <submittedName>
        <fullName evidence="7">Uncharacterized protein</fullName>
    </submittedName>
</protein>
<dbReference type="SUPFAM" id="SSF81321">
    <property type="entry name" value="Family A G protein-coupled receptor-like"/>
    <property type="match status" value="1"/>
</dbReference>
<keyword evidence="3 6" id="KW-1133">Transmembrane helix</keyword>
<keyword evidence="2 6" id="KW-0812">Transmembrane</keyword>
<dbReference type="Gene3D" id="1.20.1070.10">
    <property type="entry name" value="Rhodopsin 7-helix transmembrane proteins"/>
    <property type="match status" value="1"/>
</dbReference>
<feature type="transmembrane region" description="Helical" evidence="6">
    <location>
        <begin position="157"/>
        <end position="178"/>
    </location>
</feature>
<feature type="compositionally biased region" description="Basic and acidic residues" evidence="5">
    <location>
        <begin position="534"/>
        <end position="544"/>
    </location>
</feature>
<feature type="transmembrane region" description="Helical" evidence="6">
    <location>
        <begin position="107"/>
        <end position="126"/>
    </location>
</feature>
<dbReference type="EMBL" id="HBIO01009212">
    <property type="protein sequence ID" value="CAE0462232.1"/>
    <property type="molecule type" value="Transcribed_RNA"/>
</dbReference>
<feature type="compositionally biased region" description="Basic and acidic residues" evidence="5">
    <location>
        <begin position="555"/>
        <end position="565"/>
    </location>
</feature>
<feature type="compositionally biased region" description="Low complexity" evidence="5">
    <location>
        <begin position="518"/>
        <end position="533"/>
    </location>
</feature>
<feature type="compositionally biased region" description="Basic and acidic residues" evidence="5">
    <location>
        <begin position="483"/>
        <end position="499"/>
    </location>
</feature>
<feature type="transmembrane region" description="Helical" evidence="6">
    <location>
        <begin position="73"/>
        <end position="95"/>
    </location>
</feature>
<keyword evidence="4 6" id="KW-0472">Membrane</keyword>
<evidence type="ECO:0000256" key="2">
    <source>
        <dbReference type="ARBA" id="ARBA00022692"/>
    </source>
</evidence>
<evidence type="ECO:0000256" key="5">
    <source>
        <dbReference type="SAM" id="MobiDB-lite"/>
    </source>
</evidence>
<evidence type="ECO:0000313" key="7">
    <source>
        <dbReference type="EMBL" id="CAE0462232.1"/>
    </source>
</evidence>
<evidence type="ECO:0000256" key="3">
    <source>
        <dbReference type="ARBA" id="ARBA00022989"/>
    </source>
</evidence>
<feature type="transmembrane region" description="Helical" evidence="6">
    <location>
        <begin position="384"/>
        <end position="407"/>
    </location>
</feature>
<reference evidence="7" key="1">
    <citation type="submission" date="2021-01" db="EMBL/GenBank/DDBJ databases">
        <authorList>
            <person name="Corre E."/>
            <person name="Pelletier E."/>
            <person name="Niang G."/>
            <person name="Scheremetjew M."/>
            <person name="Finn R."/>
            <person name="Kale V."/>
            <person name="Holt S."/>
            <person name="Cochrane G."/>
            <person name="Meng A."/>
            <person name="Brown T."/>
            <person name="Cohen L."/>
        </authorList>
    </citation>
    <scope>NUCLEOTIDE SEQUENCE</scope>
    <source>
        <strain evidence="7">MM31A-1</strain>
    </source>
</reference>
<dbReference type="GO" id="GO:0004930">
    <property type="term" value="F:G protein-coupled receptor activity"/>
    <property type="evidence" value="ECO:0007669"/>
    <property type="project" value="TreeGrafter"/>
</dbReference>
<feature type="transmembrane region" description="Helical" evidence="6">
    <location>
        <begin position="351"/>
        <end position="372"/>
    </location>
</feature>
<proteinExistence type="predicted"/>
<feature type="region of interest" description="Disordered" evidence="5">
    <location>
        <begin position="479"/>
        <end position="581"/>
    </location>
</feature>
<dbReference type="GO" id="GO:0007189">
    <property type="term" value="P:adenylate cyclase-activating G protein-coupled receptor signaling pathway"/>
    <property type="evidence" value="ECO:0007669"/>
    <property type="project" value="TreeGrafter"/>
</dbReference>